<protein>
    <recommendedName>
        <fullName evidence="4">Secreted Zn-dependent protease</fullName>
    </recommendedName>
</protein>
<keyword evidence="1" id="KW-0732">Signal</keyword>
<dbReference type="AlphaFoldDB" id="A0A0W0S0M7"/>
<organism evidence="2 3">
    <name type="scientific">Legionella brunensis</name>
    <dbReference type="NCBI Taxonomy" id="29422"/>
    <lineage>
        <taxon>Bacteria</taxon>
        <taxon>Pseudomonadati</taxon>
        <taxon>Pseudomonadota</taxon>
        <taxon>Gammaproteobacteria</taxon>
        <taxon>Legionellales</taxon>
        <taxon>Legionellaceae</taxon>
        <taxon>Legionella</taxon>
    </lineage>
</organism>
<dbReference type="RefSeq" id="WP_083500942.1">
    <property type="nucleotide sequence ID" value="NZ_CAAAHU010000008.1"/>
</dbReference>
<keyword evidence="3" id="KW-1185">Reference proteome</keyword>
<accession>A0A0W0S0M7</accession>
<evidence type="ECO:0008006" key="4">
    <source>
        <dbReference type="Google" id="ProtNLM"/>
    </source>
</evidence>
<dbReference type="Pfam" id="PF06037">
    <property type="entry name" value="DUF922"/>
    <property type="match status" value="1"/>
</dbReference>
<gene>
    <name evidence="2" type="ORF">Lbru_3111</name>
</gene>
<dbReference type="Proteomes" id="UP000054742">
    <property type="component" value="Unassembled WGS sequence"/>
</dbReference>
<dbReference type="InterPro" id="IPR010321">
    <property type="entry name" value="DUF922"/>
</dbReference>
<dbReference type="STRING" id="29422.Lbru_3111"/>
<evidence type="ECO:0000313" key="2">
    <source>
        <dbReference type="EMBL" id="KTC77004.1"/>
    </source>
</evidence>
<name>A0A0W0S0M7_9GAMM</name>
<dbReference type="EMBL" id="LNXV01000036">
    <property type="protein sequence ID" value="KTC77004.1"/>
    <property type="molecule type" value="Genomic_DNA"/>
</dbReference>
<feature type="signal peptide" evidence="1">
    <location>
        <begin position="1"/>
        <end position="16"/>
    </location>
</feature>
<comment type="caution">
    <text evidence="2">The sequence shown here is derived from an EMBL/GenBank/DDBJ whole genome shotgun (WGS) entry which is preliminary data.</text>
</comment>
<dbReference type="PATRIC" id="fig|29422.6.peg.3289"/>
<reference evidence="2 3" key="1">
    <citation type="submission" date="2015-11" db="EMBL/GenBank/DDBJ databases">
        <title>Genomic analysis of 38 Legionella species identifies large and diverse effector repertoires.</title>
        <authorList>
            <person name="Burstein D."/>
            <person name="Amaro F."/>
            <person name="Zusman T."/>
            <person name="Lifshitz Z."/>
            <person name="Cohen O."/>
            <person name="Gilbert J.A."/>
            <person name="Pupko T."/>
            <person name="Shuman H.A."/>
            <person name="Segal G."/>
        </authorList>
    </citation>
    <scope>NUCLEOTIDE SEQUENCE [LARGE SCALE GENOMIC DNA]</scope>
    <source>
        <strain evidence="2 3">ATCC 43878</strain>
    </source>
</reference>
<proteinExistence type="predicted"/>
<feature type="chain" id="PRO_5006911495" description="Secreted Zn-dependent protease" evidence="1">
    <location>
        <begin position="17"/>
        <end position="187"/>
    </location>
</feature>
<evidence type="ECO:0000313" key="3">
    <source>
        <dbReference type="Proteomes" id="UP000054742"/>
    </source>
</evidence>
<dbReference type="OrthoDB" id="532520at2"/>
<evidence type="ECO:0000256" key="1">
    <source>
        <dbReference type="SAM" id="SignalP"/>
    </source>
</evidence>
<sequence>MTCCSYFLFFSIPSFAVPVIQKIQTFYPINGSTGDELRKEMNDSGPNIDGEHFDAQTTWHIDWHYTWHYDNPSQNPCYLTASNVTVTITTLFPQWLNQSDAPAYLSNKWNTYMTALQNHEKGHEINGIAAATEIENALSKMKSMPDCKTLKTKIAATAKEILLQHNIWDKQYDIDTNHGKNQGAIFP</sequence>